<keyword evidence="6" id="KW-0813">Transport</keyword>
<feature type="transmembrane region" description="Helical" evidence="6">
    <location>
        <begin position="620"/>
        <end position="641"/>
    </location>
</feature>
<dbReference type="GO" id="GO:0005886">
    <property type="term" value="C:plasma membrane"/>
    <property type="evidence" value="ECO:0007669"/>
    <property type="project" value="UniProtKB-SubCell"/>
</dbReference>
<sequence length="725" mass="78490">MRRSNAGLFSFFHAGWAVQIRDLPLSSDRRRARHDRLIRYGVTGCGMLVLVTLMLIFVWLLYSIWPLFRPASMSEPVTLRVNTDPPALALGMLPDHHWGYRLDARGQGAFIPLSAARPAASPVTPLTTPLAPPVTALAHTGGVLPIYGLGHADGRLTLVQPVMPVAGQPPHWAFPQGQGPQVIDGNGRPLVRLSLVAGEGAPLRVAAVTADRRLRVRELPSGLDLTLPLAAMPDSLNLTPNGRLLFVQTGPLLQVYTLRNGALGLRQSVVLADRGPVSVTLLSGGGSLLVNAGGRLSQWFDVNGPQGPRLTRIRDFAPQNVTQLAAEPMRRVFATLDTRNTLTLNAAVQTGPLLSRPLPNVRSIAFSPQGDALLAETATGWLSFCITNPYPDISLRSLWQKVWYEGYPEPAYVWQSTSAAEGYQPKFSLMPVIAGTLKAALCAMLFAVPLALSGAAYTAWFMTPRLRRLVKPALEVMGALPTVVIGLIAGIWLAPMLQHILFGVLLLPWLLALVTLAARLRWRTAGREVFFLLPLLAGSVWLVCRLSPWLEQTLFGMPLAQWFGEGYQPRNTLVVGVAMGFALVPVIFTLAEDALFSVPPLLSQGSLALGATPWQTLRRVIMPAAGAGIFSALMIGFGRAVGETMIVLMATGNTPIMDGSLLQGLRALAANIAIELPEAVADSGHYRVLMLTALVLFLFTFVLNTLAELIRQRLRTRYSQNQEGA</sequence>
<evidence type="ECO:0000259" key="7">
    <source>
        <dbReference type="PROSITE" id="PS50928"/>
    </source>
</evidence>
<evidence type="ECO:0000256" key="4">
    <source>
        <dbReference type="ARBA" id="ARBA00022989"/>
    </source>
</evidence>
<organism evidence="8 9">
    <name type="scientific">Chimaeribacter coloradensis</name>
    <dbReference type="NCBI Taxonomy" id="2060068"/>
    <lineage>
        <taxon>Bacteria</taxon>
        <taxon>Pseudomonadati</taxon>
        <taxon>Pseudomonadota</taxon>
        <taxon>Gammaproteobacteria</taxon>
        <taxon>Enterobacterales</taxon>
        <taxon>Yersiniaceae</taxon>
        <taxon>Chimaeribacter</taxon>
    </lineage>
</organism>
<dbReference type="CDD" id="cd06261">
    <property type="entry name" value="TM_PBP2"/>
    <property type="match status" value="1"/>
</dbReference>
<evidence type="ECO:0000256" key="6">
    <source>
        <dbReference type="RuleBase" id="RU363032"/>
    </source>
</evidence>
<feature type="transmembrane region" description="Helical" evidence="6">
    <location>
        <begin position="473"/>
        <end position="494"/>
    </location>
</feature>
<evidence type="ECO:0000256" key="1">
    <source>
        <dbReference type="ARBA" id="ARBA00004429"/>
    </source>
</evidence>
<evidence type="ECO:0000313" key="8">
    <source>
        <dbReference type="EMBL" id="PLR31014.1"/>
    </source>
</evidence>
<keyword evidence="2" id="KW-1003">Cell membrane</keyword>
<feature type="transmembrane region" description="Helical" evidence="6">
    <location>
        <begin position="570"/>
        <end position="591"/>
    </location>
</feature>
<dbReference type="SUPFAM" id="SSF69322">
    <property type="entry name" value="Tricorn protease domain 2"/>
    <property type="match status" value="1"/>
</dbReference>
<comment type="similarity">
    <text evidence="6">Belongs to the binding-protein-dependent transport system permease family.</text>
</comment>
<comment type="subcellular location">
    <subcellularLocation>
        <location evidence="1">Cell inner membrane</location>
        <topology evidence="1">Multi-pass membrane protein</topology>
    </subcellularLocation>
    <subcellularLocation>
        <location evidence="6">Cell membrane</location>
        <topology evidence="6">Multi-pass membrane protein</topology>
    </subcellularLocation>
</comment>
<feature type="domain" description="ABC transmembrane type-1" evidence="7">
    <location>
        <begin position="433"/>
        <end position="707"/>
    </location>
</feature>
<keyword evidence="9" id="KW-1185">Reference proteome</keyword>
<dbReference type="OrthoDB" id="9785113at2"/>
<keyword evidence="5 6" id="KW-0472">Membrane</keyword>
<dbReference type="PANTHER" id="PTHR42727">
    <property type="entry name" value="PHOSPHATE TRANSPORT SYSTEM PERMEASE PROTEIN"/>
    <property type="match status" value="1"/>
</dbReference>
<reference evidence="8 9" key="1">
    <citation type="submission" date="2017-12" db="EMBL/GenBank/DDBJ databases">
        <title>Characterization of six clinical isolates of Enterochimera gen. nov., a novel genus of the Yersiniaciae family and the three species Enterochimera arupensis sp. nov., Enterochimera coloradensis sp. nov, and Enterochimera californica sp. nov.</title>
        <authorList>
            <person name="Rossi A."/>
            <person name="Fisher M."/>
        </authorList>
    </citation>
    <scope>NUCLEOTIDE SEQUENCE [LARGE SCALE GENOMIC DNA]</scope>
    <source>
        <strain evidence="9">2016-Iso4</strain>
    </source>
</reference>
<evidence type="ECO:0000256" key="5">
    <source>
        <dbReference type="ARBA" id="ARBA00023136"/>
    </source>
</evidence>
<dbReference type="PANTHER" id="PTHR42727:SF1">
    <property type="entry name" value="PHOSPHATE TRANSPORT SYSTEM PERMEASE"/>
    <property type="match status" value="1"/>
</dbReference>
<feature type="transmembrane region" description="Helical" evidence="6">
    <location>
        <begin position="437"/>
        <end position="461"/>
    </location>
</feature>
<dbReference type="Proteomes" id="UP000234503">
    <property type="component" value="Unassembled WGS sequence"/>
</dbReference>
<feature type="transmembrane region" description="Helical" evidence="6">
    <location>
        <begin position="500"/>
        <end position="518"/>
    </location>
</feature>
<dbReference type="EMBL" id="PJZH01000026">
    <property type="protein sequence ID" value="PLR31014.1"/>
    <property type="molecule type" value="Genomic_DNA"/>
</dbReference>
<gene>
    <name evidence="8" type="ORF">CYR32_17585</name>
</gene>
<feature type="transmembrane region" description="Helical" evidence="6">
    <location>
        <begin position="530"/>
        <end position="550"/>
    </location>
</feature>
<dbReference type="InterPro" id="IPR000515">
    <property type="entry name" value="MetI-like"/>
</dbReference>
<dbReference type="PROSITE" id="PS50928">
    <property type="entry name" value="ABC_TM1"/>
    <property type="match status" value="1"/>
</dbReference>
<feature type="transmembrane region" description="Helical" evidence="6">
    <location>
        <begin position="37"/>
        <end position="65"/>
    </location>
</feature>
<feature type="transmembrane region" description="Helical" evidence="6">
    <location>
        <begin position="686"/>
        <end position="707"/>
    </location>
</feature>
<proteinExistence type="inferred from homology"/>
<keyword evidence="3 6" id="KW-0812">Transmembrane</keyword>
<keyword evidence="4 6" id="KW-1133">Transmembrane helix</keyword>
<dbReference type="InterPro" id="IPR035906">
    <property type="entry name" value="MetI-like_sf"/>
</dbReference>
<dbReference type="GO" id="GO:0055085">
    <property type="term" value="P:transmembrane transport"/>
    <property type="evidence" value="ECO:0007669"/>
    <property type="project" value="InterPro"/>
</dbReference>
<dbReference type="AlphaFoldDB" id="A0A2N5DVF6"/>
<protein>
    <submittedName>
        <fullName evidence="8">Phosphate ABC transporter permease</fullName>
    </submittedName>
</protein>
<accession>A0A2N5DVF6</accession>
<evidence type="ECO:0000313" key="9">
    <source>
        <dbReference type="Proteomes" id="UP000234503"/>
    </source>
</evidence>
<dbReference type="Pfam" id="PF00528">
    <property type="entry name" value="BPD_transp_1"/>
    <property type="match status" value="1"/>
</dbReference>
<dbReference type="Gene3D" id="1.10.3720.10">
    <property type="entry name" value="MetI-like"/>
    <property type="match status" value="1"/>
</dbReference>
<evidence type="ECO:0000256" key="2">
    <source>
        <dbReference type="ARBA" id="ARBA00022519"/>
    </source>
</evidence>
<name>A0A2N5DVF6_9GAMM</name>
<comment type="caution">
    <text evidence="8">The sequence shown here is derived from an EMBL/GenBank/DDBJ whole genome shotgun (WGS) entry which is preliminary data.</text>
</comment>
<keyword evidence="2" id="KW-0997">Cell inner membrane</keyword>
<dbReference type="SUPFAM" id="SSF161098">
    <property type="entry name" value="MetI-like"/>
    <property type="match status" value="2"/>
</dbReference>
<evidence type="ECO:0000256" key="3">
    <source>
        <dbReference type="ARBA" id="ARBA00022692"/>
    </source>
</evidence>